<dbReference type="AlphaFoldDB" id="A0A7C9E0N0"/>
<reference evidence="3" key="1">
    <citation type="journal article" date="2013" name="J. Plant Res.">
        <title>Effect of fungi and light on seed germination of three Opuntia species from semiarid lands of central Mexico.</title>
        <authorList>
            <person name="Delgado-Sanchez P."/>
            <person name="Jimenez-Bremont J.F."/>
            <person name="Guerrero-Gonzalez Mde L."/>
            <person name="Flores J."/>
        </authorList>
    </citation>
    <scope>NUCLEOTIDE SEQUENCE</scope>
    <source>
        <tissue evidence="3">Cladode</tissue>
    </source>
</reference>
<sequence length="268" mass="29638">MAKKSRHGSAEGGGGEKNKKEGNIGGSEIEIVFKTNLHCDGCCKKIRKAILRFPGVRTVEFEGECKAKIVAAASVDPSELRTLVEKKINKRVEILSPLPKKEDKKDRGQKSENDKPKEKESPVTTVVLRVPWHCDGCSDRIHKAISSYKGVYEVSIDKEKDTVTVKGKMDANKMVEGMREKLRKPVEVIPQKKNDQKEKKDNSSGDSNKKEKEEGGGKGTKGGDKTYKVDPFVTGAGVFHKDEFGHLVDPFHGPHFFSDENPNGCSVM</sequence>
<dbReference type="InterPro" id="IPR044594">
    <property type="entry name" value="HIPP01/3/5/6"/>
</dbReference>
<dbReference type="Pfam" id="PF00403">
    <property type="entry name" value="HMA"/>
    <property type="match status" value="2"/>
</dbReference>
<dbReference type="GO" id="GO:0046872">
    <property type="term" value="F:metal ion binding"/>
    <property type="evidence" value="ECO:0007669"/>
    <property type="project" value="InterPro"/>
</dbReference>
<dbReference type="Gene3D" id="3.30.70.100">
    <property type="match status" value="2"/>
</dbReference>
<feature type="region of interest" description="Disordered" evidence="1">
    <location>
        <begin position="177"/>
        <end position="229"/>
    </location>
</feature>
<evidence type="ECO:0000256" key="1">
    <source>
        <dbReference type="SAM" id="MobiDB-lite"/>
    </source>
</evidence>
<accession>A0A7C9E0N0</accession>
<dbReference type="PROSITE" id="PS50846">
    <property type="entry name" value="HMA_2"/>
    <property type="match status" value="2"/>
</dbReference>
<feature type="region of interest" description="Disordered" evidence="1">
    <location>
        <begin position="95"/>
        <end position="123"/>
    </location>
</feature>
<dbReference type="CDD" id="cd00371">
    <property type="entry name" value="HMA"/>
    <property type="match status" value="2"/>
</dbReference>
<feature type="compositionally biased region" description="Basic and acidic residues" evidence="1">
    <location>
        <begin position="177"/>
        <end position="228"/>
    </location>
</feature>
<dbReference type="InterPro" id="IPR006121">
    <property type="entry name" value="HMA_dom"/>
</dbReference>
<name>A0A7C9E0N0_OPUST</name>
<dbReference type="PANTHER" id="PTHR46413">
    <property type="entry name" value="HEAVY METAL-ASSOCIATED ISOPRENYLATED PLANT PROTEIN 6"/>
    <property type="match status" value="1"/>
</dbReference>
<dbReference type="EMBL" id="GISG01189606">
    <property type="protein sequence ID" value="MBA4655902.1"/>
    <property type="molecule type" value="Transcribed_RNA"/>
</dbReference>
<feature type="domain" description="HMA" evidence="2">
    <location>
        <begin position="28"/>
        <end position="96"/>
    </location>
</feature>
<feature type="compositionally biased region" description="Basic and acidic residues" evidence="1">
    <location>
        <begin position="95"/>
        <end position="121"/>
    </location>
</feature>
<dbReference type="InterPro" id="IPR036163">
    <property type="entry name" value="HMA_dom_sf"/>
</dbReference>
<evidence type="ECO:0000313" key="3">
    <source>
        <dbReference type="EMBL" id="MBA4655902.1"/>
    </source>
</evidence>
<dbReference type="SUPFAM" id="SSF55008">
    <property type="entry name" value="HMA, heavy metal-associated domain"/>
    <property type="match status" value="2"/>
</dbReference>
<reference evidence="3" key="2">
    <citation type="submission" date="2020-07" db="EMBL/GenBank/DDBJ databases">
        <authorList>
            <person name="Vera ALvarez R."/>
            <person name="Arias-Moreno D.M."/>
            <person name="Jimenez-Jacinto V."/>
            <person name="Jimenez-Bremont J.F."/>
            <person name="Swaminathan K."/>
            <person name="Moose S.P."/>
            <person name="Guerrero-Gonzalez M.L."/>
            <person name="Marino-Ramirez L."/>
            <person name="Landsman D."/>
            <person name="Rodriguez-Kessler M."/>
            <person name="Delgado-Sanchez P."/>
        </authorList>
    </citation>
    <scope>NUCLEOTIDE SEQUENCE</scope>
    <source>
        <tissue evidence="3">Cladode</tissue>
    </source>
</reference>
<feature type="region of interest" description="Disordered" evidence="1">
    <location>
        <begin position="1"/>
        <end position="21"/>
    </location>
</feature>
<protein>
    <recommendedName>
        <fullName evidence="2">HMA domain-containing protein</fullName>
    </recommendedName>
</protein>
<dbReference type="PANTHER" id="PTHR46413:SF2">
    <property type="entry name" value="HEAVY METAL-ASSOCIATED ISOPRENYLATED PLANT PROTEIN 3"/>
    <property type="match status" value="1"/>
</dbReference>
<organism evidence="3">
    <name type="scientific">Opuntia streptacantha</name>
    <name type="common">Prickly pear cactus</name>
    <name type="synonym">Opuntia cardona</name>
    <dbReference type="NCBI Taxonomy" id="393608"/>
    <lineage>
        <taxon>Eukaryota</taxon>
        <taxon>Viridiplantae</taxon>
        <taxon>Streptophyta</taxon>
        <taxon>Embryophyta</taxon>
        <taxon>Tracheophyta</taxon>
        <taxon>Spermatophyta</taxon>
        <taxon>Magnoliopsida</taxon>
        <taxon>eudicotyledons</taxon>
        <taxon>Gunneridae</taxon>
        <taxon>Pentapetalae</taxon>
        <taxon>Caryophyllales</taxon>
        <taxon>Cactineae</taxon>
        <taxon>Cactaceae</taxon>
        <taxon>Opuntioideae</taxon>
        <taxon>Opuntia</taxon>
    </lineage>
</organism>
<proteinExistence type="predicted"/>
<evidence type="ECO:0000259" key="2">
    <source>
        <dbReference type="PROSITE" id="PS50846"/>
    </source>
</evidence>
<feature type="domain" description="HMA" evidence="2">
    <location>
        <begin position="123"/>
        <end position="186"/>
    </location>
</feature>